<feature type="modified residue" description="4-aspartylphosphate" evidence="1">
    <location>
        <position position="58"/>
    </location>
</feature>
<dbReference type="SUPFAM" id="SSF52172">
    <property type="entry name" value="CheY-like"/>
    <property type="match status" value="1"/>
</dbReference>
<evidence type="ECO:0000259" key="2">
    <source>
        <dbReference type="PROSITE" id="PS50110"/>
    </source>
</evidence>
<dbReference type="InterPro" id="IPR011006">
    <property type="entry name" value="CheY-like_superfamily"/>
</dbReference>
<dbReference type="PANTHER" id="PTHR44520:SF2">
    <property type="entry name" value="RESPONSE REGULATOR RCP1"/>
    <property type="match status" value="1"/>
</dbReference>
<keyword evidence="1" id="KW-0597">Phosphoprotein</keyword>
<dbReference type="PROSITE" id="PS50110">
    <property type="entry name" value="RESPONSE_REGULATORY"/>
    <property type="match status" value="1"/>
</dbReference>
<gene>
    <name evidence="3" type="ORF">ABS764_15570</name>
</gene>
<evidence type="ECO:0000256" key="1">
    <source>
        <dbReference type="PROSITE-ProRule" id="PRU00169"/>
    </source>
</evidence>
<reference evidence="3 4" key="1">
    <citation type="submission" date="2024-06" db="EMBL/GenBank/DDBJ databases">
        <authorList>
            <person name="Kaempfer P."/>
            <person name="Viver T."/>
        </authorList>
    </citation>
    <scope>NUCLEOTIDE SEQUENCE [LARGE SCALE GENOMIC DNA]</scope>
    <source>
        <strain evidence="3 4">ST-87</strain>
    </source>
</reference>
<evidence type="ECO:0000313" key="3">
    <source>
        <dbReference type="EMBL" id="MFL9832270.1"/>
    </source>
</evidence>
<organism evidence="3 4">
    <name type="scientific">Flavobacterium plantiphilum</name>
    <dbReference type="NCBI Taxonomy" id="3163297"/>
    <lineage>
        <taxon>Bacteria</taxon>
        <taxon>Pseudomonadati</taxon>
        <taxon>Bacteroidota</taxon>
        <taxon>Flavobacteriia</taxon>
        <taxon>Flavobacteriales</taxon>
        <taxon>Flavobacteriaceae</taxon>
        <taxon>Flavobacterium</taxon>
    </lineage>
</organism>
<dbReference type="InterPro" id="IPR001789">
    <property type="entry name" value="Sig_transdc_resp-reg_receiver"/>
</dbReference>
<keyword evidence="4" id="KW-1185">Reference proteome</keyword>
<dbReference type="RefSeq" id="WP_408082718.1">
    <property type="nucleotide sequence ID" value="NZ_JBELQA010000010.1"/>
</dbReference>
<dbReference type="PANTHER" id="PTHR44520">
    <property type="entry name" value="RESPONSE REGULATOR RCP1-RELATED"/>
    <property type="match status" value="1"/>
</dbReference>
<sequence length="127" mass="14095">MEFRNLLLIDDDTDDQEIFISAIEIISSEMICTAMTDASAALEKLLTSELQPDVIFVDLNMPIMNGQEFVSRLKKVEQFQSVPVIIFSTSASPETIANTKELGAADFITKPNSFNDLVKILSSLFTN</sequence>
<protein>
    <submittedName>
        <fullName evidence="3">Response regulator</fullName>
    </submittedName>
</protein>
<dbReference type="Gene3D" id="3.40.50.2300">
    <property type="match status" value="1"/>
</dbReference>
<evidence type="ECO:0000313" key="4">
    <source>
        <dbReference type="Proteomes" id="UP001629260"/>
    </source>
</evidence>
<feature type="domain" description="Response regulatory" evidence="2">
    <location>
        <begin position="5"/>
        <end position="125"/>
    </location>
</feature>
<dbReference type="Proteomes" id="UP001629260">
    <property type="component" value="Unassembled WGS sequence"/>
</dbReference>
<dbReference type="InterPro" id="IPR052893">
    <property type="entry name" value="TCS_response_regulator"/>
</dbReference>
<dbReference type="SMART" id="SM00448">
    <property type="entry name" value="REC"/>
    <property type="match status" value="1"/>
</dbReference>
<name>A0ABW8XXA0_9FLAO</name>
<comment type="caution">
    <text evidence="3">The sequence shown here is derived from an EMBL/GenBank/DDBJ whole genome shotgun (WGS) entry which is preliminary data.</text>
</comment>
<dbReference type="EMBL" id="JBELQA010000010">
    <property type="protein sequence ID" value="MFL9832270.1"/>
    <property type="molecule type" value="Genomic_DNA"/>
</dbReference>
<accession>A0ABW8XXA0</accession>
<dbReference type="Pfam" id="PF00072">
    <property type="entry name" value="Response_reg"/>
    <property type="match status" value="1"/>
</dbReference>
<proteinExistence type="predicted"/>